<dbReference type="CDD" id="cd00093">
    <property type="entry name" value="HTH_XRE"/>
    <property type="match status" value="1"/>
</dbReference>
<evidence type="ECO:0000256" key="1">
    <source>
        <dbReference type="SAM" id="MobiDB-lite"/>
    </source>
</evidence>
<evidence type="ECO:0000313" key="3">
    <source>
        <dbReference type="EMBL" id="PSF33893.1"/>
    </source>
</evidence>
<dbReference type="PROSITE" id="PS50943">
    <property type="entry name" value="HTH_CROC1"/>
    <property type="match status" value="1"/>
</dbReference>
<gene>
    <name evidence="3" type="ORF">C7H19_19410</name>
</gene>
<reference evidence="3 4" key="2">
    <citation type="submission" date="2018-03" db="EMBL/GenBank/DDBJ databases">
        <authorList>
            <person name="Keele B.F."/>
        </authorList>
    </citation>
    <scope>NUCLEOTIDE SEQUENCE [LARGE SCALE GENOMIC DNA]</scope>
    <source>
        <strain evidence="3 4">CCALA 016</strain>
    </source>
</reference>
<dbReference type="InterPro" id="IPR010982">
    <property type="entry name" value="Lambda_DNA-bd_dom_sf"/>
</dbReference>
<feature type="region of interest" description="Disordered" evidence="1">
    <location>
        <begin position="116"/>
        <end position="143"/>
    </location>
</feature>
<comment type="caution">
    <text evidence="3">The sequence shown here is derived from an EMBL/GenBank/DDBJ whole genome shotgun (WGS) entry which is preliminary data.</text>
</comment>
<dbReference type="Pfam" id="PF01381">
    <property type="entry name" value="HTH_3"/>
    <property type="match status" value="1"/>
</dbReference>
<dbReference type="Gene3D" id="1.10.260.40">
    <property type="entry name" value="lambda repressor-like DNA-binding domains"/>
    <property type="match status" value="1"/>
</dbReference>
<dbReference type="AlphaFoldDB" id="A0A2T1LTE3"/>
<accession>A0A2T1LTE3</accession>
<dbReference type="EMBL" id="PXOH01000028">
    <property type="protein sequence ID" value="PSF33893.1"/>
    <property type="molecule type" value="Genomic_DNA"/>
</dbReference>
<feature type="domain" description="HTH cro/C1-type" evidence="2">
    <location>
        <begin position="6"/>
        <end position="62"/>
    </location>
</feature>
<evidence type="ECO:0000313" key="4">
    <source>
        <dbReference type="Proteomes" id="UP000239001"/>
    </source>
</evidence>
<dbReference type="RefSeq" id="WP_106458579.1">
    <property type="nucleotide sequence ID" value="NZ_PXOH01000028.1"/>
</dbReference>
<feature type="compositionally biased region" description="Basic and acidic residues" evidence="1">
    <location>
        <begin position="127"/>
        <end position="143"/>
    </location>
</feature>
<name>A0A2T1LTE3_9CHRO</name>
<dbReference type="OrthoDB" id="488023at2"/>
<reference evidence="3 4" key="1">
    <citation type="submission" date="2018-03" db="EMBL/GenBank/DDBJ databases">
        <title>The ancient ancestry and fast evolution of plastids.</title>
        <authorList>
            <person name="Moore K.R."/>
            <person name="Magnabosco C."/>
            <person name="Momper L."/>
            <person name="Gold D.A."/>
            <person name="Bosak T."/>
            <person name="Fournier G.P."/>
        </authorList>
    </citation>
    <scope>NUCLEOTIDE SEQUENCE [LARGE SCALE GENOMIC DNA]</scope>
    <source>
        <strain evidence="3 4">CCALA 016</strain>
    </source>
</reference>
<evidence type="ECO:0000259" key="2">
    <source>
        <dbReference type="PROSITE" id="PS50943"/>
    </source>
</evidence>
<dbReference type="SMART" id="SM00530">
    <property type="entry name" value="HTH_XRE"/>
    <property type="match status" value="1"/>
</dbReference>
<dbReference type="Proteomes" id="UP000239001">
    <property type="component" value="Unassembled WGS sequence"/>
</dbReference>
<keyword evidence="4" id="KW-1185">Reference proteome</keyword>
<proteinExistence type="predicted"/>
<dbReference type="InterPro" id="IPR001387">
    <property type="entry name" value="Cro/C1-type_HTH"/>
</dbReference>
<sequence>MFREIFKKVKESRGITGKAISDVTGISQNHISKFLSGERDVTTDTLWRMIKAMESVSPGAEQNFFEDLTGYTGRPSLKQIVENAEPQDLLQVMGNSQFAALISAFADNLSQEEANKTLENSASLRKSPHESKSSKMYKEAMVS</sequence>
<protein>
    <recommendedName>
        <fullName evidence="2">HTH cro/C1-type domain-containing protein</fullName>
    </recommendedName>
</protein>
<organism evidence="3 4">
    <name type="scientific">Aphanothece hegewaldii CCALA 016</name>
    <dbReference type="NCBI Taxonomy" id="2107694"/>
    <lineage>
        <taxon>Bacteria</taxon>
        <taxon>Bacillati</taxon>
        <taxon>Cyanobacteriota</taxon>
        <taxon>Cyanophyceae</taxon>
        <taxon>Oscillatoriophycideae</taxon>
        <taxon>Chroococcales</taxon>
        <taxon>Aphanothecaceae</taxon>
        <taxon>Aphanothece</taxon>
    </lineage>
</organism>
<dbReference type="GO" id="GO:0003677">
    <property type="term" value="F:DNA binding"/>
    <property type="evidence" value="ECO:0007669"/>
    <property type="project" value="InterPro"/>
</dbReference>
<dbReference type="SUPFAM" id="SSF47413">
    <property type="entry name" value="lambda repressor-like DNA-binding domains"/>
    <property type="match status" value="1"/>
</dbReference>